<feature type="compositionally biased region" description="Polar residues" evidence="1">
    <location>
        <begin position="7"/>
        <end position="19"/>
    </location>
</feature>
<dbReference type="Proteomes" id="UP000652761">
    <property type="component" value="Unassembled WGS sequence"/>
</dbReference>
<evidence type="ECO:0000256" key="1">
    <source>
        <dbReference type="SAM" id="MobiDB-lite"/>
    </source>
</evidence>
<evidence type="ECO:0000313" key="2">
    <source>
        <dbReference type="EMBL" id="MQM09306.1"/>
    </source>
</evidence>
<keyword evidence="3" id="KW-1185">Reference proteome</keyword>
<protein>
    <submittedName>
        <fullName evidence="2">Uncharacterized protein</fullName>
    </submittedName>
</protein>
<feature type="region of interest" description="Disordered" evidence="1">
    <location>
        <begin position="1"/>
        <end position="21"/>
    </location>
</feature>
<dbReference type="AlphaFoldDB" id="A0A843WNT5"/>
<comment type="caution">
    <text evidence="2">The sequence shown here is derived from an EMBL/GenBank/DDBJ whole genome shotgun (WGS) entry which is preliminary data.</text>
</comment>
<reference evidence="2" key="1">
    <citation type="submission" date="2017-07" db="EMBL/GenBank/DDBJ databases">
        <title>Taro Niue Genome Assembly and Annotation.</title>
        <authorList>
            <person name="Atibalentja N."/>
            <person name="Keating K."/>
            <person name="Fields C.J."/>
        </authorList>
    </citation>
    <scope>NUCLEOTIDE SEQUENCE</scope>
    <source>
        <strain evidence="2">Niue_2</strain>
        <tissue evidence="2">Leaf</tissue>
    </source>
</reference>
<evidence type="ECO:0000313" key="3">
    <source>
        <dbReference type="Proteomes" id="UP000652761"/>
    </source>
</evidence>
<organism evidence="2 3">
    <name type="scientific">Colocasia esculenta</name>
    <name type="common">Wild taro</name>
    <name type="synonym">Arum esculentum</name>
    <dbReference type="NCBI Taxonomy" id="4460"/>
    <lineage>
        <taxon>Eukaryota</taxon>
        <taxon>Viridiplantae</taxon>
        <taxon>Streptophyta</taxon>
        <taxon>Embryophyta</taxon>
        <taxon>Tracheophyta</taxon>
        <taxon>Spermatophyta</taxon>
        <taxon>Magnoliopsida</taxon>
        <taxon>Liliopsida</taxon>
        <taxon>Araceae</taxon>
        <taxon>Aroideae</taxon>
        <taxon>Colocasieae</taxon>
        <taxon>Colocasia</taxon>
    </lineage>
</organism>
<sequence>MMKKRSSVSTHPQVVSTLDQVPKRPICQFWTNVKKKRREEERG</sequence>
<name>A0A843WNT5_COLES</name>
<proteinExistence type="predicted"/>
<dbReference type="EMBL" id="NMUH01004341">
    <property type="protein sequence ID" value="MQM09306.1"/>
    <property type="molecule type" value="Genomic_DNA"/>
</dbReference>
<gene>
    <name evidence="2" type="ORF">Taro_042174</name>
</gene>
<accession>A0A843WNT5</accession>